<accession>X6LI50</accession>
<organism evidence="1 2">
    <name type="scientific">Reticulomyxa filosa</name>
    <dbReference type="NCBI Taxonomy" id="46433"/>
    <lineage>
        <taxon>Eukaryota</taxon>
        <taxon>Sar</taxon>
        <taxon>Rhizaria</taxon>
        <taxon>Retaria</taxon>
        <taxon>Foraminifera</taxon>
        <taxon>Monothalamids</taxon>
        <taxon>Reticulomyxidae</taxon>
        <taxon>Reticulomyxa</taxon>
    </lineage>
</organism>
<evidence type="ECO:0000313" key="1">
    <source>
        <dbReference type="EMBL" id="ETO00817.1"/>
    </source>
</evidence>
<dbReference type="EMBL" id="ASPP01039982">
    <property type="protein sequence ID" value="ETO00817.1"/>
    <property type="molecule type" value="Genomic_DNA"/>
</dbReference>
<dbReference type="AlphaFoldDB" id="X6LI50"/>
<gene>
    <name evidence="1" type="ORF">RFI_36623</name>
</gene>
<evidence type="ECO:0000313" key="2">
    <source>
        <dbReference type="Proteomes" id="UP000023152"/>
    </source>
</evidence>
<proteinExistence type="predicted"/>
<dbReference type="Proteomes" id="UP000023152">
    <property type="component" value="Unassembled WGS sequence"/>
</dbReference>
<name>X6LI50_RETFI</name>
<reference evidence="1 2" key="1">
    <citation type="journal article" date="2013" name="Curr. Biol.">
        <title>The Genome of the Foraminiferan Reticulomyxa filosa.</title>
        <authorList>
            <person name="Glockner G."/>
            <person name="Hulsmann N."/>
            <person name="Schleicher M."/>
            <person name="Noegel A.A."/>
            <person name="Eichinger L."/>
            <person name="Gallinger C."/>
            <person name="Pawlowski J."/>
            <person name="Sierra R."/>
            <person name="Euteneuer U."/>
            <person name="Pillet L."/>
            <person name="Moustafa A."/>
            <person name="Platzer M."/>
            <person name="Groth M."/>
            <person name="Szafranski K."/>
            <person name="Schliwa M."/>
        </authorList>
    </citation>
    <scope>NUCLEOTIDE SEQUENCE [LARGE SCALE GENOMIC DNA]</scope>
</reference>
<sequence length="112" mass="13271">MKQAKEESAKDEEHCLQLFLKNNNNSCPIQSRDIKCDCKGKLKYLNNYLINECNLNLIDRNHICFNHNLNAHHISIMKLHFDIVTQLLQSMRQEIELKDNRMNKCNTKQTLK</sequence>
<comment type="caution">
    <text evidence="1">The sequence shown here is derived from an EMBL/GenBank/DDBJ whole genome shotgun (WGS) entry which is preliminary data.</text>
</comment>
<protein>
    <submittedName>
        <fullName evidence="1">Uncharacterized protein</fullName>
    </submittedName>
</protein>
<keyword evidence="2" id="KW-1185">Reference proteome</keyword>